<organism evidence="1 2">
    <name type="scientific">Pseudomonas fluorescens</name>
    <dbReference type="NCBI Taxonomy" id="294"/>
    <lineage>
        <taxon>Bacteria</taxon>
        <taxon>Pseudomonadati</taxon>
        <taxon>Pseudomonadota</taxon>
        <taxon>Gammaproteobacteria</taxon>
        <taxon>Pseudomonadales</taxon>
        <taxon>Pseudomonadaceae</taxon>
        <taxon>Pseudomonas</taxon>
    </lineage>
</organism>
<evidence type="ECO:0000313" key="1">
    <source>
        <dbReference type="EMBL" id="MBT2330156.1"/>
    </source>
</evidence>
<dbReference type="Proteomes" id="UP000692896">
    <property type="component" value="Unassembled WGS sequence"/>
</dbReference>
<accession>A0A944E088</accession>
<evidence type="ECO:0008006" key="3">
    <source>
        <dbReference type="Google" id="ProtNLM"/>
    </source>
</evidence>
<proteinExistence type="predicted"/>
<reference evidence="1" key="1">
    <citation type="submission" date="2021-03" db="EMBL/GenBank/DDBJ databases">
        <title>Genomic analysis provides insights into the functional capacity of soil bacteria communities inhabiting an altitudinal gradient in the Atacama Desert.</title>
        <authorList>
            <person name="Gonzalez M."/>
            <person name="Maldonado J."/>
            <person name="Maza F."/>
            <person name="Hodar C."/>
            <person name="Cortes M."/>
            <person name="Palma R."/>
            <person name="Andreani C."/>
            <person name="Gaete A."/>
            <person name="Vasquez-Dean J."/>
            <person name="Acuna V."/>
            <person name="Aguado M."/>
            <person name="Mandakovic D."/>
            <person name="Latorre M."/>
            <person name="Orellana A."/>
            <person name="Gutierrez R."/>
            <person name="Montecino M."/>
            <person name="Allende M."/>
            <person name="Maass A."/>
            <person name="Cambiazo V."/>
        </authorList>
    </citation>
    <scope>NUCLEOTIDE SEQUENCE</scope>
    <source>
        <strain evidence="1">ISL-25</strain>
    </source>
</reference>
<sequence length="48" mass="5076">MPTKGHGGSAWAPTMGQARTDAMNNCYKYAGQSGGTPQTCRIVEARCN</sequence>
<comment type="caution">
    <text evidence="1">The sequence shown here is derived from an EMBL/GenBank/DDBJ whole genome shotgun (WGS) entry which is preliminary data.</text>
</comment>
<dbReference type="EMBL" id="JAGGOB010000032">
    <property type="protein sequence ID" value="MBT2330156.1"/>
    <property type="molecule type" value="Genomic_DNA"/>
</dbReference>
<evidence type="ECO:0000313" key="2">
    <source>
        <dbReference type="Proteomes" id="UP000692896"/>
    </source>
</evidence>
<name>A0A944E088_PSEFL</name>
<protein>
    <recommendedName>
        <fullName evidence="3">DUF4189 domain-containing protein</fullName>
    </recommendedName>
</protein>
<dbReference type="AlphaFoldDB" id="A0A944E088"/>
<gene>
    <name evidence="1" type="ORF">J7E47_15670</name>
</gene>